<proteinExistence type="inferred from homology"/>
<dbReference type="Pfam" id="PF03938">
    <property type="entry name" value="OmpH"/>
    <property type="match status" value="1"/>
</dbReference>
<dbReference type="KEGG" id="mbac:BN1209_1041"/>
<name>A0A0B7IZZ6_9PROT</name>
<evidence type="ECO:0000256" key="4">
    <source>
        <dbReference type="SAM" id="SignalP"/>
    </source>
</evidence>
<dbReference type="InterPro" id="IPR005632">
    <property type="entry name" value="Chaperone_Skp"/>
</dbReference>
<dbReference type="Gene3D" id="3.30.910.20">
    <property type="entry name" value="Skp domain"/>
    <property type="match status" value="1"/>
</dbReference>
<evidence type="ECO:0000313" key="6">
    <source>
        <dbReference type="Proteomes" id="UP000056322"/>
    </source>
</evidence>
<feature type="chain" id="PRO_5002118156" evidence="4">
    <location>
        <begin position="28"/>
        <end position="168"/>
    </location>
</feature>
<reference evidence="6" key="1">
    <citation type="submission" date="2014-12" db="EMBL/GenBank/DDBJ databases">
        <authorList>
            <person name="Salcher M.M."/>
        </authorList>
    </citation>
    <scope>NUCLEOTIDE SEQUENCE [LARGE SCALE GENOMIC DNA]</scope>
    <source>
        <strain evidence="6">MMS-10A-171</strain>
    </source>
</reference>
<dbReference type="GO" id="GO:0051082">
    <property type="term" value="F:unfolded protein binding"/>
    <property type="evidence" value="ECO:0007669"/>
    <property type="project" value="InterPro"/>
</dbReference>
<dbReference type="SMART" id="SM00935">
    <property type="entry name" value="OmpH"/>
    <property type="match status" value="1"/>
</dbReference>
<keyword evidence="6" id="KW-1185">Reference proteome</keyword>
<dbReference type="PANTHER" id="PTHR35089">
    <property type="entry name" value="CHAPERONE PROTEIN SKP"/>
    <property type="match status" value="1"/>
</dbReference>
<protein>
    <submittedName>
        <fullName evidence="5">Outer membrane chaperone Skp (OmpH)</fullName>
    </submittedName>
</protein>
<keyword evidence="2 4" id="KW-0732">Signal</keyword>
<dbReference type="SUPFAM" id="SSF111384">
    <property type="entry name" value="OmpH-like"/>
    <property type="match status" value="1"/>
</dbReference>
<evidence type="ECO:0000313" key="5">
    <source>
        <dbReference type="EMBL" id="CEN56082.1"/>
    </source>
</evidence>
<dbReference type="STRING" id="1581680.BN1209_1041"/>
<dbReference type="PANTHER" id="PTHR35089:SF1">
    <property type="entry name" value="CHAPERONE PROTEIN SKP"/>
    <property type="match status" value="1"/>
</dbReference>
<gene>
    <name evidence="5" type="ORF">BN1209_1041</name>
</gene>
<feature type="coiled-coil region" evidence="3">
    <location>
        <begin position="60"/>
        <end position="87"/>
    </location>
</feature>
<dbReference type="GO" id="GO:0050821">
    <property type="term" value="P:protein stabilization"/>
    <property type="evidence" value="ECO:0007669"/>
    <property type="project" value="TreeGrafter"/>
</dbReference>
<comment type="similarity">
    <text evidence="1">Belongs to the Skp family.</text>
</comment>
<sequence>MKRFCLKAFGHFLFASCLLFFAINSDAGSKVGYIQMKVVMQSPQSIDVGKRLMVEFKPRNAELEKFRKQIQDKEAALEKESAGLSQRDLISKRQEIEYLKIDFDRKKNRQHEDFLLRKQEELNNFQNNINAAVTALGQSEGYDLILYNTGGYIGAKVDVTDKVLKLLK</sequence>
<keyword evidence="3" id="KW-0175">Coiled coil</keyword>
<dbReference type="HOGENOM" id="CLU_101388_1_1_4"/>
<feature type="signal peptide" evidence="4">
    <location>
        <begin position="1"/>
        <end position="27"/>
    </location>
</feature>
<evidence type="ECO:0000256" key="1">
    <source>
        <dbReference type="ARBA" id="ARBA00009091"/>
    </source>
</evidence>
<accession>A0A0B7IZZ6</accession>
<dbReference type="OrthoDB" id="5294628at2"/>
<dbReference type="Proteomes" id="UP000056322">
    <property type="component" value="Chromosome 1"/>
</dbReference>
<dbReference type="EMBL" id="LN794158">
    <property type="protein sequence ID" value="CEN56082.1"/>
    <property type="molecule type" value="Genomic_DNA"/>
</dbReference>
<organism evidence="5 6">
    <name type="scientific">Candidatus Methylopumilus turicensis</name>
    <dbReference type="NCBI Taxonomy" id="1581680"/>
    <lineage>
        <taxon>Bacteria</taxon>
        <taxon>Pseudomonadati</taxon>
        <taxon>Pseudomonadota</taxon>
        <taxon>Betaproteobacteria</taxon>
        <taxon>Nitrosomonadales</taxon>
        <taxon>Methylophilaceae</taxon>
        <taxon>Candidatus Methylopumilus</taxon>
    </lineage>
</organism>
<evidence type="ECO:0000256" key="3">
    <source>
        <dbReference type="SAM" id="Coils"/>
    </source>
</evidence>
<evidence type="ECO:0000256" key="2">
    <source>
        <dbReference type="ARBA" id="ARBA00022729"/>
    </source>
</evidence>
<dbReference type="GO" id="GO:0005829">
    <property type="term" value="C:cytosol"/>
    <property type="evidence" value="ECO:0007669"/>
    <property type="project" value="TreeGrafter"/>
</dbReference>
<dbReference type="AlphaFoldDB" id="A0A0B7IZZ6"/>
<dbReference type="InterPro" id="IPR024930">
    <property type="entry name" value="Skp_dom_sf"/>
</dbReference>